<dbReference type="RefSeq" id="WP_059286870.1">
    <property type="nucleotide sequence ID" value="NZ_LNQU01000119.1"/>
</dbReference>
<dbReference type="CDD" id="cd09739">
    <property type="entry name" value="Cas6_I-F"/>
    <property type="match status" value="1"/>
</dbReference>
<dbReference type="GO" id="GO:0004519">
    <property type="term" value="F:endonuclease activity"/>
    <property type="evidence" value="ECO:0007669"/>
    <property type="project" value="InterPro"/>
</dbReference>
<protein>
    <submittedName>
        <fullName evidence="1">CRISPR-associated Csy4 family protein</fullName>
    </submittedName>
</protein>
<dbReference type="NCBIfam" id="TIGR02563">
    <property type="entry name" value="cas_Csy4"/>
    <property type="match status" value="1"/>
</dbReference>
<proteinExistence type="predicted"/>
<reference evidence="1 2" key="1">
    <citation type="submission" date="2018-05" db="EMBL/GenBank/DDBJ databases">
        <title>Genomic Encyclopedia of Type Strains, Phase IV (KMG-IV): sequencing the most valuable type-strain genomes for metagenomic binning, comparative biology and taxonomic classification.</title>
        <authorList>
            <person name="Goeker M."/>
        </authorList>
    </citation>
    <scope>NUCLEOTIDE SEQUENCE [LARGE SCALE GENOMIC DNA]</scope>
    <source>
        <strain evidence="1 2">DSM 25134</strain>
    </source>
</reference>
<dbReference type="GO" id="GO:0043571">
    <property type="term" value="P:maintenance of CRISPR repeat elements"/>
    <property type="evidence" value="ECO:0007669"/>
    <property type="project" value="InterPro"/>
</dbReference>
<dbReference type="AlphaFoldDB" id="A0A318JQN3"/>
<comment type="caution">
    <text evidence="1">The sequence shown here is derived from an EMBL/GenBank/DDBJ whole genome shotgun (WGS) entry which is preliminary data.</text>
</comment>
<dbReference type="InterPro" id="IPR042564">
    <property type="entry name" value="CRISPR-Cas6/Csy4_sf"/>
</dbReference>
<organism evidence="1 2">
    <name type="scientific">Aquitalea magnusonii</name>
    <dbReference type="NCBI Taxonomy" id="332411"/>
    <lineage>
        <taxon>Bacteria</taxon>
        <taxon>Pseudomonadati</taxon>
        <taxon>Pseudomonadota</taxon>
        <taxon>Betaproteobacteria</taxon>
        <taxon>Neisseriales</taxon>
        <taxon>Chromobacteriaceae</taxon>
        <taxon>Aquitalea</taxon>
    </lineage>
</organism>
<gene>
    <name evidence="1" type="ORF">DFR38_10112</name>
</gene>
<dbReference type="InterPro" id="IPR013396">
    <property type="entry name" value="CRISPR-assoc_prot_Csy4"/>
</dbReference>
<keyword evidence="2" id="KW-1185">Reference proteome</keyword>
<dbReference type="Pfam" id="PF09618">
    <property type="entry name" value="Cas_Csy4"/>
    <property type="match status" value="1"/>
</dbReference>
<dbReference type="EMBL" id="QJKC01000001">
    <property type="protein sequence ID" value="PXX50957.1"/>
    <property type="molecule type" value="Genomic_DNA"/>
</dbReference>
<dbReference type="Proteomes" id="UP000248395">
    <property type="component" value="Unassembled WGS sequence"/>
</dbReference>
<evidence type="ECO:0000313" key="2">
    <source>
        <dbReference type="Proteomes" id="UP000248395"/>
    </source>
</evidence>
<sequence>MDHYLDIRLLPDADFTAPVLLNALYAKLHRVLSAQQRCDIGVSFPGYSTGSQQDDKHTPPGLGQTLRLHGSAAALDSLMASHWASGFADYALIGNIRPVPATTQAIRVQRRQAKSNPARERARLMRRRNMDAAEAYRRIPDSKARRLSLPFLTLDSSSTGQRFLLFIDQHAAAQPASGTFNSYGLSSSATLPSW</sequence>
<accession>A0A318JQN3</accession>
<name>A0A318JQN3_9NEIS</name>
<dbReference type="OrthoDB" id="259831at2"/>
<dbReference type="Gene3D" id="3.30.70.2540">
    <property type="entry name" value="CRISPR-associated endoribonuclease Cas6/Csy4"/>
    <property type="match status" value="1"/>
</dbReference>
<evidence type="ECO:0000313" key="1">
    <source>
        <dbReference type="EMBL" id="PXX50957.1"/>
    </source>
</evidence>